<dbReference type="InterPro" id="IPR002934">
    <property type="entry name" value="Polymerase_NTP_transf_dom"/>
</dbReference>
<dbReference type="Proteomes" id="UP000239089">
    <property type="component" value="Unassembled WGS sequence"/>
</dbReference>
<evidence type="ECO:0000259" key="1">
    <source>
        <dbReference type="Pfam" id="PF01909"/>
    </source>
</evidence>
<dbReference type="AlphaFoldDB" id="A0A2S6N0V0"/>
<proteinExistence type="predicted"/>
<dbReference type="PROSITE" id="PS50152">
    <property type="entry name" value="25A_SYNTH_3"/>
    <property type="match status" value="1"/>
</dbReference>
<evidence type="ECO:0000313" key="2">
    <source>
        <dbReference type="EMBL" id="PPQ28251.1"/>
    </source>
</evidence>
<dbReference type="GO" id="GO:0016779">
    <property type="term" value="F:nucleotidyltransferase activity"/>
    <property type="evidence" value="ECO:0007669"/>
    <property type="project" value="InterPro"/>
</dbReference>
<dbReference type="InterPro" id="IPR043519">
    <property type="entry name" value="NT_sf"/>
</dbReference>
<evidence type="ECO:0000313" key="3">
    <source>
        <dbReference type="Proteomes" id="UP000239089"/>
    </source>
</evidence>
<dbReference type="EMBL" id="NHSJ01000112">
    <property type="protein sequence ID" value="PPQ28251.1"/>
    <property type="molecule type" value="Genomic_DNA"/>
</dbReference>
<dbReference type="RefSeq" id="WP_104509285.1">
    <property type="nucleotide sequence ID" value="NZ_JACIGC010000031.1"/>
</dbReference>
<dbReference type="PANTHER" id="PTHR33933">
    <property type="entry name" value="NUCLEOTIDYLTRANSFERASE"/>
    <property type="match status" value="1"/>
</dbReference>
<gene>
    <name evidence="2" type="ORF">CCR94_18335</name>
</gene>
<dbReference type="InterPro" id="IPR052548">
    <property type="entry name" value="Type_VII_TA_antitoxin"/>
</dbReference>
<accession>A0A2S6N0V0</accession>
<organism evidence="2 3">
    <name type="scientific">Rhodoblastus sphagnicola</name>
    <dbReference type="NCBI Taxonomy" id="333368"/>
    <lineage>
        <taxon>Bacteria</taxon>
        <taxon>Pseudomonadati</taxon>
        <taxon>Pseudomonadota</taxon>
        <taxon>Alphaproteobacteria</taxon>
        <taxon>Hyphomicrobiales</taxon>
        <taxon>Rhodoblastaceae</taxon>
        <taxon>Rhodoblastus</taxon>
    </lineage>
</organism>
<dbReference type="SUPFAM" id="SSF81301">
    <property type="entry name" value="Nucleotidyltransferase"/>
    <property type="match status" value="1"/>
</dbReference>
<comment type="caution">
    <text evidence="2">The sequence shown here is derived from an EMBL/GenBank/DDBJ whole genome shotgun (WGS) entry which is preliminary data.</text>
</comment>
<keyword evidence="3" id="KW-1185">Reference proteome</keyword>
<name>A0A2S6N0V0_9HYPH</name>
<dbReference type="PANTHER" id="PTHR33933:SF1">
    <property type="entry name" value="PROTEIN ADENYLYLTRANSFERASE MNTA-RELATED"/>
    <property type="match status" value="1"/>
</dbReference>
<dbReference type="Gene3D" id="3.30.460.10">
    <property type="entry name" value="Beta Polymerase, domain 2"/>
    <property type="match status" value="1"/>
</dbReference>
<sequence length="105" mass="11662">MGTIETPILSRFRAALDEVYGEQIERVVLFGSRARGDARPDSDYDVAVFLKDLTSFDREAGRIAEIGIDILNDTGAVINAMPFSAGAYEHRTGLMRELRREGLDL</sequence>
<feature type="domain" description="Polymerase nucleotidyl transferase" evidence="1">
    <location>
        <begin position="10"/>
        <end position="66"/>
    </location>
</feature>
<dbReference type="CDD" id="cd05403">
    <property type="entry name" value="NT_KNTase_like"/>
    <property type="match status" value="1"/>
</dbReference>
<dbReference type="Pfam" id="PF01909">
    <property type="entry name" value="NTP_transf_2"/>
    <property type="match status" value="1"/>
</dbReference>
<protein>
    <recommendedName>
        <fullName evidence="1">Polymerase nucleotidyl transferase domain-containing protein</fullName>
    </recommendedName>
</protein>
<dbReference type="OrthoDB" id="559450at2"/>
<reference evidence="2 3" key="1">
    <citation type="journal article" date="2018" name="Arch. Microbiol.">
        <title>New insights into the metabolic potential of the phototrophic purple bacterium Rhodopila globiformis DSM 161(T) from its draft genome sequence and evidence for a vanadium-dependent nitrogenase.</title>
        <authorList>
            <person name="Imhoff J.F."/>
            <person name="Rahn T."/>
            <person name="Kunzel S."/>
            <person name="Neulinger S.C."/>
        </authorList>
    </citation>
    <scope>NUCLEOTIDE SEQUENCE [LARGE SCALE GENOMIC DNA]</scope>
    <source>
        <strain evidence="2 3">DSM 16996</strain>
    </source>
</reference>